<dbReference type="GO" id="GO:0007411">
    <property type="term" value="P:axon guidance"/>
    <property type="evidence" value="ECO:0007669"/>
    <property type="project" value="TreeGrafter"/>
</dbReference>
<keyword evidence="4" id="KW-1185">Reference proteome</keyword>
<feature type="domain" description="Ig-like" evidence="2">
    <location>
        <begin position="162"/>
        <end position="279"/>
    </location>
</feature>
<dbReference type="InterPro" id="IPR003598">
    <property type="entry name" value="Ig_sub2"/>
</dbReference>
<dbReference type="GO" id="GO:0030424">
    <property type="term" value="C:axon"/>
    <property type="evidence" value="ECO:0007669"/>
    <property type="project" value="TreeGrafter"/>
</dbReference>
<dbReference type="InterPro" id="IPR013151">
    <property type="entry name" value="Immunoglobulin_dom"/>
</dbReference>
<feature type="domain" description="Ig-like" evidence="2">
    <location>
        <begin position="1"/>
        <end position="58"/>
    </location>
</feature>
<comment type="caution">
    <text evidence="3">The sequence shown here is derived from an EMBL/GenBank/DDBJ whole genome shotgun (WGS) entry which is preliminary data.</text>
</comment>
<feature type="domain" description="Ig-like" evidence="2">
    <location>
        <begin position="290"/>
        <end position="373"/>
    </location>
</feature>
<dbReference type="GO" id="GO:0070593">
    <property type="term" value="P:dendrite self-avoidance"/>
    <property type="evidence" value="ECO:0007669"/>
    <property type="project" value="TreeGrafter"/>
</dbReference>
<evidence type="ECO:0000256" key="1">
    <source>
        <dbReference type="ARBA" id="ARBA00023319"/>
    </source>
</evidence>
<dbReference type="SMART" id="SM00408">
    <property type="entry name" value="IGc2"/>
    <property type="match status" value="3"/>
</dbReference>
<organism evidence="3 4">
    <name type="scientific">Halocaridina rubra</name>
    <name type="common">Hawaiian red shrimp</name>
    <dbReference type="NCBI Taxonomy" id="373956"/>
    <lineage>
        <taxon>Eukaryota</taxon>
        <taxon>Metazoa</taxon>
        <taxon>Ecdysozoa</taxon>
        <taxon>Arthropoda</taxon>
        <taxon>Crustacea</taxon>
        <taxon>Multicrustacea</taxon>
        <taxon>Malacostraca</taxon>
        <taxon>Eumalacostraca</taxon>
        <taxon>Eucarida</taxon>
        <taxon>Decapoda</taxon>
        <taxon>Pleocyemata</taxon>
        <taxon>Caridea</taxon>
        <taxon>Atyoidea</taxon>
        <taxon>Atyidae</taxon>
        <taxon>Halocaridina</taxon>
    </lineage>
</organism>
<dbReference type="PANTHER" id="PTHR10075:SF100">
    <property type="entry name" value="FASCICLIN-2"/>
    <property type="match status" value="1"/>
</dbReference>
<dbReference type="GO" id="GO:0007156">
    <property type="term" value="P:homophilic cell adhesion via plasma membrane adhesion molecules"/>
    <property type="evidence" value="ECO:0007669"/>
    <property type="project" value="TreeGrafter"/>
</dbReference>
<dbReference type="Pfam" id="PF00047">
    <property type="entry name" value="ig"/>
    <property type="match status" value="1"/>
</dbReference>
<evidence type="ECO:0000313" key="3">
    <source>
        <dbReference type="EMBL" id="KAK7081862.1"/>
    </source>
</evidence>
<dbReference type="GO" id="GO:0005886">
    <property type="term" value="C:plasma membrane"/>
    <property type="evidence" value="ECO:0007669"/>
    <property type="project" value="TreeGrafter"/>
</dbReference>
<dbReference type="AlphaFoldDB" id="A0AAN9AES4"/>
<dbReference type="SMART" id="SM00409">
    <property type="entry name" value="IG"/>
    <property type="match status" value="3"/>
</dbReference>
<protein>
    <recommendedName>
        <fullName evidence="2">Ig-like domain-containing protein</fullName>
    </recommendedName>
</protein>
<dbReference type="SUPFAM" id="SSF48726">
    <property type="entry name" value="Immunoglobulin"/>
    <property type="match status" value="5"/>
</dbReference>
<dbReference type="GO" id="GO:0060828">
    <property type="term" value="P:regulation of canonical Wnt signaling pathway"/>
    <property type="evidence" value="ECO:0007669"/>
    <property type="project" value="TreeGrafter"/>
</dbReference>
<dbReference type="EMBL" id="JAXCGZ010004375">
    <property type="protein sequence ID" value="KAK7081862.1"/>
    <property type="molecule type" value="Genomic_DNA"/>
</dbReference>
<name>A0AAN9AES4_HALRR</name>
<dbReference type="GO" id="GO:0098632">
    <property type="term" value="F:cell-cell adhesion mediator activity"/>
    <property type="evidence" value="ECO:0007669"/>
    <property type="project" value="TreeGrafter"/>
</dbReference>
<dbReference type="Pfam" id="PF13927">
    <property type="entry name" value="Ig_3"/>
    <property type="match status" value="1"/>
</dbReference>
<dbReference type="InterPro" id="IPR007110">
    <property type="entry name" value="Ig-like_dom"/>
</dbReference>
<evidence type="ECO:0000259" key="2">
    <source>
        <dbReference type="PROSITE" id="PS50835"/>
    </source>
</evidence>
<dbReference type="InterPro" id="IPR036179">
    <property type="entry name" value="Ig-like_dom_sf"/>
</dbReference>
<gene>
    <name evidence="3" type="ORF">SK128_012328</name>
</gene>
<reference evidence="3 4" key="1">
    <citation type="submission" date="2023-11" db="EMBL/GenBank/DDBJ databases">
        <title>Halocaridina rubra genome assembly.</title>
        <authorList>
            <person name="Smith C."/>
        </authorList>
    </citation>
    <scope>NUCLEOTIDE SEQUENCE [LARGE SCALE GENOMIC DNA]</scope>
    <source>
        <strain evidence="3">EP-1</strain>
        <tissue evidence="3">Whole</tissue>
    </source>
</reference>
<dbReference type="InterPro" id="IPR013783">
    <property type="entry name" value="Ig-like_fold"/>
</dbReference>
<dbReference type="Pfam" id="PF07679">
    <property type="entry name" value="I-set"/>
    <property type="match status" value="2"/>
</dbReference>
<keyword evidence="1" id="KW-0393">Immunoglobulin domain</keyword>
<evidence type="ECO:0000313" key="4">
    <source>
        <dbReference type="Proteomes" id="UP001381693"/>
    </source>
</evidence>
<feature type="domain" description="Ig-like" evidence="2">
    <location>
        <begin position="68"/>
        <end position="159"/>
    </location>
</feature>
<dbReference type="InterPro" id="IPR003599">
    <property type="entry name" value="Ig_sub"/>
</dbReference>
<feature type="domain" description="Ig-like" evidence="2">
    <location>
        <begin position="378"/>
        <end position="431"/>
    </location>
</feature>
<proteinExistence type="predicted"/>
<accession>A0AAN9AES4</accession>
<dbReference type="PANTHER" id="PTHR10075">
    <property type="entry name" value="BASIGIN RELATED"/>
    <property type="match status" value="1"/>
</dbReference>
<dbReference type="InterPro" id="IPR013098">
    <property type="entry name" value="Ig_I-set"/>
</dbReference>
<dbReference type="PROSITE" id="PS50835">
    <property type="entry name" value="IG_LIKE"/>
    <property type="match status" value="5"/>
</dbReference>
<dbReference type="Proteomes" id="UP001381693">
    <property type="component" value="Unassembled WGS sequence"/>
</dbReference>
<dbReference type="Gene3D" id="2.60.40.10">
    <property type="entry name" value="Immunoglobulins"/>
    <property type="match status" value="5"/>
</dbReference>
<sequence length="431" mass="46454">MEWFFKDSGPLTNTSRNIVFANGSLVIISADMGDEGTYNCVGSHPHKARSASYATSVTLAYLDSSTPPTLEPAASIGSTHVVGLGGRLQVVCLPPSGLPHPKVTWVSSRAQDLESSGSLKVEGTTLIIENASYDNEGNYTCIVSNMAGNSSVSLQLVVTRKPEAEITSTLMTVLEEETARLECKMDAASQPYSNISWTLNSNPLSVSLSGFSIFYYFDQTYLLQVTIDDYRVSLSGMGTGVSQGVSILRIRWARMDDAGYYACVVNTAGHSPVASKPVKLVVTERLKFSPPPQDSRVELGGNITIPCEARGEVTPSIKWKRVTPTEDVDVTSNNVHVNDGALEVIGAELHDGGQYVCIARSPQGSINASVTLAVVEGPVLEWVTQSPVQVEKGGTLILECHARGSPRPTIHWDYNHIPNGFDPERYSLLIS</sequence>